<reference evidence="4" key="3">
    <citation type="submission" date="2016-07" db="EMBL/GenBank/DDBJ databases">
        <title>Evolution of pathogenesis and genome organization in the Tremellales.</title>
        <authorList>
            <person name="Cuomo C."/>
            <person name="Litvintseva A."/>
            <person name="Heitman J."/>
            <person name="Chen Y."/>
            <person name="Sun S."/>
            <person name="Springer D."/>
            <person name="Dromer F."/>
            <person name="Young S."/>
            <person name="Zeng Q."/>
            <person name="Chapman S."/>
            <person name="Gujja S."/>
            <person name="Saif S."/>
            <person name="Birren B."/>
        </authorList>
    </citation>
    <scope>NUCLEOTIDE SEQUENCE</scope>
    <source>
        <strain evidence="4">CBS 10737</strain>
    </source>
</reference>
<dbReference type="RefSeq" id="XP_019012073.1">
    <property type="nucleotide sequence ID" value="XM_019154670.1"/>
</dbReference>
<dbReference type="EMBL" id="CP144521">
    <property type="protein sequence ID" value="WWC68630.1"/>
    <property type="molecule type" value="Genomic_DNA"/>
</dbReference>
<reference evidence="4" key="1">
    <citation type="submission" date="2013-07" db="EMBL/GenBank/DDBJ databases">
        <title>The Genome Sequence of Cryptococcus pinus CBS10737.</title>
        <authorList>
            <consortium name="The Broad Institute Genome Sequencing Platform"/>
            <person name="Cuomo C."/>
            <person name="Litvintseva A."/>
            <person name="Chen Y."/>
            <person name="Heitman J."/>
            <person name="Sun S."/>
            <person name="Springer D."/>
            <person name="Dromer F."/>
            <person name="Young S.K."/>
            <person name="Zeng Q."/>
            <person name="Gargeya S."/>
            <person name="Fitzgerald M."/>
            <person name="Abouelleil A."/>
            <person name="Alvarado L."/>
            <person name="Berlin A.M."/>
            <person name="Chapman S.B."/>
            <person name="Dewar J."/>
            <person name="Goldberg J."/>
            <person name="Griggs A."/>
            <person name="Gujja S."/>
            <person name="Hansen M."/>
            <person name="Howarth C."/>
            <person name="Imamovic A."/>
            <person name="Larimer J."/>
            <person name="McCowan C."/>
            <person name="Murphy C."/>
            <person name="Pearson M."/>
            <person name="Priest M."/>
            <person name="Roberts A."/>
            <person name="Saif S."/>
            <person name="Shea T."/>
            <person name="Sykes S."/>
            <person name="Wortman J."/>
            <person name="Nusbaum C."/>
            <person name="Birren B."/>
        </authorList>
    </citation>
    <scope>NUCLEOTIDE SEQUENCE [LARGE SCALE GENOMIC DNA]</scope>
    <source>
        <strain evidence="4">CBS 10737</strain>
    </source>
</reference>
<feature type="coiled-coil region" evidence="1">
    <location>
        <begin position="527"/>
        <end position="593"/>
    </location>
</feature>
<dbReference type="Proteomes" id="UP000094020">
    <property type="component" value="Chromosome 3"/>
</dbReference>
<evidence type="ECO:0000256" key="2">
    <source>
        <dbReference type="SAM" id="MobiDB-lite"/>
    </source>
</evidence>
<reference evidence="5" key="2">
    <citation type="submission" date="2013-07" db="EMBL/GenBank/DDBJ databases">
        <authorList>
            <consortium name="The Broad Institute Genome Sequencing Platform"/>
            <person name="Cuomo C."/>
            <person name="Litvintseva A."/>
            <person name="Chen Y."/>
            <person name="Heitman J."/>
            <person name="Sun S."/>
            <person name="Springer D."/>
            <person name="Dromer F."/>
            <person name="Young S.K."/>
            <person name="Zeng Q."/>
            <person name="Gargeya S."/>
            <person name="Fitzgerald M."/>
            <person name="Abouelleil A."/>
            <person name="Alvarado L."/>
            <person name="Berlin A.M."/>
            <person name="Chapman S.B."/>
            <person name="Dewar J."/>
            <person name="Goldberg J."/>
            <person name="Griggs A."/>
            <person name="Gujja S."/>
            <person name="Hansen M."/>
            <person name="Howarth C."/>
            <person name="Imamovic A."/>
            <person name="Larimer J."/>
            <person name="McCowan C."/>
            <person name="Murphy C."/>
            <person name="Pearson M."/>
            <person name="Priest M."/>
            <person name="Roberts A."/>
            <person name="Saif S."/>
            <person name="Shea T."/>
            <person name="Sykes S."/>
            <person name="Wortman J."/>
            <person name="Nusbaum C."/>
            <person name="Birren B."/>
        </authorList>
    </citation>
    <scope>NUCLEOTIDE SEQUENCE</scope>
    <source>
        <strain evidence="5">CBS 10737</strain>
    </source>
</reference>
<dbReference type="InterPro" id="IPR029191">
    <property type="entry name" value="Uds1"/>
</dbReference>
<feature type="coiled-coil region" evidence="1">
    <location>
        <begin position="723"/>
        <end position="874"/>
    </location>
</feature>
<feature type="compositionally biased region" description="Low complexity" evidence="2">
    <location>
        <begin position="67"/>
        <end position="76"/>
    </location>
</feature>
<dbReference type="Pfam" id="PF15456">
    <property type="entry name" value="Uds1"/>
    <property type="match status" value="1"/>
</dbReference>
<feature type="compositionally biased region" description="Low complexity" evidence="2">
    <location>
        <begin position="103"/>
        <end position="124"/>
    </location>
</feature>
<sequence length="879" mass="99668">MPIAIEMSSDATSPISSRMTKAAFFRARSPPIDRNGTTSPIGMSSGDAYGNLSDLVGRFDVSTRIDQQQQQRPQQQHTLSSSYGAGPSSYNHNSPLDENRYSPNNQQANLRAPAPQPQQQQQQNGYFDSTPATDGHADTLNRQSYPSRKSPSPVRRRSTIASQRTRSPNSPSRNILAGIHGLMSAPDSTASHSRSPEITYENGLSSDLKESAIMGFAEGSDEMLLTLLAGQAAVDCERLPISGWEEVESWKKELSILSNRLESLRSRHQREIKILTAAKTLQKLNNSNKRMSRQTMESLEQAEKRVEAAEKEVYVLQDREAALRRRLMEHWSGVMAWEVRRLERTSAETQARYDKQSIKINNLKDREVELIRQTTDKVNRVQELEEMVIEMGRRERAIEEEARDLDQYRSKLEQEREGFLAEREAYQGERDSWTAEKRLWDKERSAWEDERRNWVEERANLIGDRQRLVESSQTSAKDQATMDQIRLSLGSLLGRKMGSVGEHEILPALNEVQGLISRREKEVVSLRDEMREVNMGLEEELRRVGEDRDTWRNRVDQDEVARREENIALTKKIRNQQEQINDLSLRNESLSSSLQAAQTAVSSISSDSNQTKVLQAKVEGLSSELESIAAQFNSIWSILPPPSKRMQAELIEPRTGNSNSSLASPSKALNFAALQDLYQPHHEQVGDINETLSRIRGVVEDSKILVQRTIKMGQERELLKGNAAKAKKLVEESAKSLETYQQQVAVLEDQLAKSGSTESHFLDELNNLQSTVDNVNATKRSLENQLKDINEKLKRLEEANDMLSTKALSMAEIAENERNALSNKLNYELEETKKKLKLIEQDADEERAKSQGQRIQLLDELNSLQAEVGDLRKQLRAKA</sequence>
<accession>A0A1B9I5Q6</accession>
<organism evidence="4">
    <name type="scientific">Kwoniella pini CBS 10737</name>
    <dbReference type="NCBI Taxonomy" id="1296096"/>
    <lineage>
        <taxon>Eukaryota</taxon>
        <taxon>Fungi</taxon>
        <taxon>Dikarya</taxon>
        <taxon>Basidiomycota</taxon>
        <taxon>Agaricomycotina</taxon>
        <taxon>Tremellomycetes</taxon>
        <taxon>Tremellales</taxon>
        <taxon>Cryptococcaceae</taxon>
        <taxon>Kwoniella</taxon>
    </lineage>
</organism>
<keyword evidence="6" id="KW-1185">Reference proteome</keyword>
<proteinExistence type="predicted"/>
<feature type="domain" description="Up-regulated during septation protein 1" evidence="3">
    <location>
        <begin position="226"/>
        <end position="337"/>
    </location>
</feature>
<evidence type="ECO:0000313" key="6">
    <source>
        <dbReference type="Proteomes" id="UP000094020"/>
    </source>
</evidence>
<evidence type="ECO:0000313" key="4">
    <source>
        <dbReference type="EMBL" id="OCF50854.1"/>
    </source>
</evidence>
<gene>
    <name evidence="4" type="ORF">I206_02911</name>
    <name evidence="5" type="ORF">I206_102561</name>
</gene>
<evidence type="ECO:0000313" key="5">
    <source>
        <dbReference type="EMBL" id="WWC68630.1"/>
    </source>
</evidence>
<feature type="coiled-coil region" evidence="1">
    <location>
        <begin position="292"/>
        <end position="429"/>
    </location>
</feature>
<reference evidence="5" key="4">
    <citation type="submission" date="2024-02" db="EMBL/GenBank/DDBJ databases">
        <title>Comparative genomics of Cryptococcus and Kwoniella reveals pathogenesis evolution and contrasting modes of karyotype evolution via chromosome fusion or intercentromeric recombination.</title>
        <authorList>
            <person name="Coelho M.A."/>
            <person name="David-Palma M."/>
            <person name="Shea T."/>
            <person name="Bowers K."/>
            <person name="McGinley-Smith S."/>
            <person name="Mohammad A.W."/>
            <person name="Gnirke A."/>
            <person name="Yurkov A.M."/>
            <person name="Nowrousian M."/>
            <person name="Sun S."/>
            <person name="Cuomo C.A."/>
            <person name="Heitman J."/>
        </authorList>
    </citation>
    <scope>NUCLEOTIDE SEQUENCE</scope>
    <source>
        <strain evidence="5">CBS 10737</strain>
    </source>
</reference>
<feature type="region of interest" description="Disordered" evidence="2">
    <location>
        <begin position="26"/>
        <end position="203"/>
    </location>
</feature>
<dbReference type="OrthoDB" id="5569911at2759"/>
<dbReference type="EMBL" id="KI894009">
    <property type="protein sequence ID" value="OCF50854.1"/>
    <property type="molecule type" value="Genomic_DNA"/>
</dbReference>
<evidence type="ECO:0000256" key="1">
    <source>
        <dbReference type="SAM" id="Coils"/>
    </source>
</evidence>
<evidence type="ECO:0000259" key="3">
    <source>
        <dbReference type="Pfam" id="PF15456"/>
    </source>
</evidence>
<protein>
    <recommendedName>
        <fullName evidence="3">Up-regulated during septation protein 1 domain-containing protein</fullName>
    </recommendedName>
</protein>
<dbReference type="GeneID" id="30171280"/>
<feature type="compositionally biased region" description="Polar residues" evidence="2">
    <location>
        <begin position="77"/>
        <end position="94"/>
    </location>
</feature>
<name>A0A1B9I5Q6_9TREE</name>
<dbReference type="AlphaFoldDB" id="A0A1B9I5Q6"/>
<feature type="compositionally biased region" description="Polar residues" evidence="2">
    <location>
        <begin position="159"/>
        <end position="173"/>
    </location>
</feature>
<dbReference type="KEGG" id="kpin:30171280"/>
<keyword evidence="1" id="KW-0175">Coiled coil</keyword>